<reference evidence="1" key="1">
    <citation type="submission" date="2022-11" db="EMBL/GenBank/DDBJ databases">
        <title>Chromosome-level genome of Pogonophryne albipinna.</title>
        <authorList>
            <person name="Jo E."/>
        </authorList>
    </citation>
    <scope>NUCLEOTIDE SEQUENCE</scope>
    <source>
        <strain evidence="1">SGF0006</strain>
        <tissue evidence="1">Muscle</tissue>
    </source>
</reference>
<comment type="caution">
    <text evidence="1">The sequence shown here is derived from an EMBL/GenBank/DDBJ whole genome shotgun (WGS) entry which is preliminary data.</text>
</comment>
<protein>
    <submittedName>
        <fullName evidence="1">Uncharacterized protein</fullName>
    </submittedName>
</protein>
<evidence type="ECO:0000313" key="1">
    <source>
        <dbReference type="EMBL" id="KAJ4919809.1"/>
    </source>
</evidence>
<organism evidence="1 2">
    <name type="scientific">Pogonophryne albipinna</name>
    <dbReference type="NCBI Taxonomy" id="1090488"/>
    <lineage>
        <taxon>Eukaryota</taxon>
        <taxon>Metazoa</taxon>
        <taxon>Chordata</taxon>
        <taxon>Craniata</taxon>
        <taxon>Vertebrata</taxon>
        <taxon>Euteleostomi</taxon>
        <taxon>Actinopterygii</taxon>
        <taxon>Neopterygii</taxon>
        <taxon>Teleostei</taxon>
        <taxon>Neoteleostei</taxon>
        <taxon>Acanthomorphata</taxon>
        <taxon>Eupercaria</taxon>
        <taxon>Perciformes</taxon>
        <taxon>Notothenioidei</taxon>
        <taxon>Pogonophryne</taxon>
    </lineage>
</organism>
<accession>A0AAD6A7G4</accession>
<dbReference type="Proteomes" id="UP001219934">
    <property type="component" value="Unassembled WGS sequence"/>
</dbReference>
<sequence length="101" mass="10863">MAAGVSVKHGLLSRRTSLFLAVHRHISASSVCLNRAENSAHKAARVNEKFCLDLVRDYDGFVSSLLLPVEARRSSLALRAFNVELAQAGIPTGESTQISTA</sequence>
<name>A0AAD6A7G4_9TELE</name>
<dbReference type="EMBL" id="JAPTMU010000251">
    <property type="protein sequence ID" value="KAJ4919809.1"/>
    <property type="molecule type" value="Genomic_DNA"/>
</dbReference>
<evidence type="ECO:0000313" key="2">
    <source>
        <dbReference type="Proteomes" id="UP001219934"/>
    </source>
</evidence>
<dbReference type="AlphaFoldDB" id="A0AAD6A7G4"/>
<proteinExistence type="predicted"/>
<keyword evidence="2" id="KW-1185">Reference proteome</keyword>
<gene>
    <name evidence="1" type="ORF">JOQ06_029476</name>
</gene>